<name>A0A2C6APK0_FUSNP</name>
<accession>A0A2C6APK0</accession>
<gene>
    <name evidence="1" type="ORF">CBG59_09020</name>
</gene>
<dbReference type="AlphaFoldDB" id="A0A2C6APK0"/>
<comment type="caution">
    <text evidence="1">The sequence shown here is derived from an EMBL/GenBank/DDBJ whole genome shotgun (WGS) entry which is preliminary data.</text>
</comment>
<protein>
    <recommendedName>
        <fullName evidence="3">GNAT family N-acetyltransferase</fullName>
    </recommendedName>
</protein>
<proteinExistence type="predicted"/>
<dbReference type="Proteomes" id="UP000221852">
    <property type="component" value="Unassembled WGS sequence"/>
</dbReference>
<reference evidence="1 2" key="1">
    <citation type="submission" date="2017-06" db="EMBL/GenBank/DDBJ databases">
        <title>Draft genome sequence of Fusobacterium nucleatum subsp. polymorphum KCOM 1330 (=ChDC F330).</title>
        <authorList>
            <person name="Kook J.-K."/>
            <person name="Park S.-N."/>
            <person name="Lim Y.K."/>
            <person name="Roh H."/>
        </authorList>
    </citation>
    <scope>NUCLEOTIDE SEQUENCE [LARGE SCALE GENOMIC DNA]</scope>
    <source>
        <strain evidence="2">KCOM 1330 (ChDC F330)</strain>
    </source>
</reference>
<evidence type="ECO:0000313" key="2">
    <source>
        <dbReference type="Proteomes" id="UP000221852"/>
    </source>
</evidence>
<organism evidence="1 2">
    <name type="scientific">Fusobacterium nucleatum subsp. polymorphum</name>
    <name type="common">Fusobacterium polymorphum</name>
    <dbReference type="NCBI Taxonomy" id="76857"/>
    <lineage>
        <taxon>Bacteria</taxon>
        <taxon>Fusobacteriati</taxon>
        <taxon>Fusobacteriota</taxon>
        <taxon>Fusobacteriia</taxon>
        <taxon>Fusobacteriales</taxon>
        <taxon>Fusobacteriaceae</taxon>
        <taxon>Fusobacterium</taxon>
    </lineage>
</organism>
<dbReference type="RefSeq" id="WP_098994847.1">
    <property type="nucleotide sequence ID" value="NZ_CP084159.1"/>
</dbReference>
<evidence type="ECO:0008006" key="3">
    <source>
        <dbReference type="Google" id="ProtNLM"/>
    </source>
</evidence>
<dbReference type="EMBL" id="NIRQ01000001">
    <property type="protein sequence ID" value="PHI13810.1"/>
    <property type="molecule type" value="Genomic_DNA"/>
</dbReference>
<sequence length="233" mass="27771">MELKGDIVKINEISQSEIEEMYILMTEFYNNVDKDVFLKDFKEKDYCIILKDDKNSIKGFSTQKIMNFTLGDEEIYGVFSGDTIIDKENWGNLTLFKVFANFFFPFGEKYKSFYWFLIVKGYKTYKFLPTFYKEFYPNYKLETPERFKNIMDLFGKIKYPDEYNKESGVIEYKEIKDSLKKGVADITEKELKDKNVQFFLESNPDYEKGNDLVCITSLKIENLREKTLKILFT</sequence>
<evidence type="ECO:0000313" key="1">
    <source>
        <dbReference type="EMBL" id="PHI13810.1"/>
    </source>
</evidence>